<evidence type="ECO:0000256" key="6">
    <source>
        <dbReference type="ARBA" id="ARBA00023053"/>
    </source>
</evidence>
<dbReference type="InterPro" id="IPR013083">
    <property type="entry name" value="Znf_RING/FYVE/PHD"/>
</dbReference>
<evidence type="ECO:0000256" key="1">
    <source>
        <dbReference type="ARBA" id="ARBA00004651"/>
    </source>
</evidence>
<dbReference type="InterPro" id="IPR006153">
    <property type="entry name" value="Cation/H_exchanger_TM"/>
</dbReference>
<dbReference type="Gene3D" id="6.10.140.1330">
    <property type="match status" value="1"/>
</dbReference>
<dbReference type="Pfam" id="PF02148">
    <property type="entry name" value="zf-UBP"/>
    <property type="match status" value="1"/>
</dbReference>
<feature type="domain" description="UBP-type" evidence="11">
    <location>
        <begin position="540"/>
        <end position="623"/>
    </location>
</feature>
<feature type="transmembrane region" description="Helical" evidence="10">
    <location>
        <begin position="83"/>
        <end position="105"/>
    </location>
</feature>
<evidence type="ECO:0000256" key="5">
    <source>
        <dbReference type="ARBA" id="ARBA00022989"/>
    </source>
</evidence>
<dbReference type="PANTHER" id="PTHR10110:SF86">
    <property type="entry name" value="SODIUM_HYDROGEN EXCHANGER 7"/>
    <property type="match status" value="1"/>
</dbReference>
<proteinExistence type="inferred from homology"/>
<dbReference type="NCBIfam" id="TIGR00831">
    <property type="entry name" value="a_cpa1"/>
    <property type="match status" value="1"/>
</dbReference>
<organism evidence="12 13">
    <name type="scientific">Nocardioides salarius</name>
    <dbReference type="NCBI Taxonomy" id="374513"/>
    <lineage>
        <taxon>Bacteria</taxon>
        <taxon>Bacillati</taxon>
        <taxon>Actinomycetota</taxon>
        <taxon>Actinomycetes</taxon>
        <taxon>Propionibacteriales</taxon>
        <taxon>Nocardioidaceae</taxon>
        <taxon>Nocardioides</taxon>
    </lineage>
</organism>
<keyword evidence="6 10" id="KW-0915">Sodium</keyword>
<keyword evidence="9 10" id="KW-0739">Sodium transport</keyword>
<evidence type="ECO:0000256" key="7">
    <source>
        <dbReference type="ARBA" id="ARBA00023065"/>
    </source>
</evidence>
<comment type="caution">
    <text evidence="12">The sequence shown here is derived from an EMBL/GenBank/DDBJ whole genome shotgun (WGS) entry which is preliminary data.</text>
</comment>
<name>A0ABS2MCA7_9ACTN</name>
<feature type="transmembrane region" description="Helical" evidence="10">
    <location>
        <begin position="181"/>
        <end position="201"/>
    </location>
</feature>
<keyword evidence="7 10" id="KW-0406">Ion transport</keyword>
<evidence type="ECO:0000256" key="4">
    <source>
        <dbReference type="ARBA" id="ARBA00022692"/>
    </source>
</evidence>
<evidence type="ECO:0000256" key="10">
    <source>
        <dbReference type="RuleBase" id="RU366002"/>
    </source>
</evidence>
<evidence type="ECO:0000256" key="2">
    <source>
        <dbReference type="ARBA" id="ARBA00022448"/>
    </source>
</evidence>
<accession>A0ABS2MCA7</accession>
<dbReference type="Proteomes" id="UP000732378">
    <property type="component" value="Unassembled WGS sequence"/>
</dbReference>
<feature type="transmembrane region" description="Helical" evidence="10">
    <location>
        <begin position="376"/>
        <end position="397"/>
    </location>
</feature>
<reference evidence="12 13" key="1">
    <citation type="submission" date="2021-01" db="EMBL/GenBank/DDBJ databases">
        <title>Sequencing the genomes of 1000 actinobacteria strains.</title>
        <authorList>
            <person name="Klenk H.-P."/>
        </authorList>
    </citation>
    <scope>NUCLEOTIDE SEQUENCE [LARGE SCALE GENOMIC DNA]</scope>
    <source>
        <strain evidence="12 13">DSM 18239</strain>
    </source>
</reference>
<keyword evidence="10" id="KW-0050">Antiport</keyword>
<keyword evidence="8 10" id="KW-0472">Membrane</keyword>
<evidence type="ECO:0000256" key="3">
    <source>
        <dbReference type="ARBA" id="ARBA00022475"/>
    </source>
</evidence>
<keyword evidence="5 10" id="KW-1133">Transmembrane helix</keyword>
<keyword evidence="4 10" id="KW-0812">Transmembrane</keyword>
<dbReference type="PANTHER" id="PTHR10110">
    <property type="entry name" value="SODIUM/HYDROGEN EXCHANGER"/>
    <property type="match status" value="1"/>
</dbReference>
<comment type="similarity">
    <text evidence="10">Belongs to the monovalent cation:proton antiporter 1 (CPA1) transporter (TC 2.A.36) family.</text>
</comment>
<evidence type="ECO:0000259" key="11">
    <source>
        <dbReference type="PROSITE" id="PS50271"/>
    </source>
</evidence>
<feature type="transmembrane region" description="Helical" evidence="10">
    <location>
        <begin position="343"/>
        <end position="364"/>
    </location>
</feature>
<feature type="transmembrane region" description="Helical" evidence="10">
    <location>
        <begin position="221"/>
        <end position="246"/>
    </location>
</feature>
<sequence>MEIALLLIAMALTVLVVTALADRIDVPAPLVLIVVGVAGSYVPGVPEITLSPEVVLVGLLPPLLYAAAIQTSLVDFNANRRSILLLSVGLVVFTTVGVGVLVHALLPGIGWPGALAIGAVVAPPDAVAATAVGRRIGLPRRIVTVLEGESLLNDATALVSLRTAIAAGGAGISAVGVGLDFALAAGGGVAAGVLLYVVIGWVRRRVEDPLTDTAISLVTPFAAYVLAEQIHASGVIAVVVAGLLLGHRSPVLQTASSRIAERMNWRTIAFVLENVVFLLIGLQAARLVDDVGRSEVGLGRVVLVCGATLVAVVVLRVVWVAAARVVLLQPGPDGVRVRPSWRNTLLVGWAGMRGVVTLAAAFVIPSDVEHREVLLMIAFTVVAGTLLVQGLTLPWLARRLRVPSPDPMDDALARATLLQQASKAGFAALAEIEADEEHEDRHGVLDLVRQRIDQRNFAAWERLGTTPGQETPSELYARVRLAMIAAERERVLEIRSSGRVDSVVVAEVLAMLDVEESLIDRVRPQHEQEEPVGLRPAPLESCAHLAATWAVQTSDAGVCEDCLADGTSWVALRQCLECGHLACCDSSPAQHATAHFRDTAHPVMQSAEPGEDWRWCFVHHVTS</sequence>
<comment type="caution">
    <text evidence="10">Lacks conserved residue(s) required for the propagation of feature annotation.</text>
</comment>
<dbReference type="PROSITE" id="PS50271">
    <property type="entry name" value="ZF_UBP"/>
    <property type="match status" value="1"/>
</dbReference>
<evidence type="ECO:0000256" key="8">
    <source>
        <dbReference type="ARBA" id="ARBA00023136"/>
    </source>
</evidence>
<protein>
    <submittedName>
        <fullName evidence="12">CPA1 family monovalent cation:H+ antiporter</fullName>
    </submittedName>
</protein>
<feature type="transmembrane region" description="Helical" evidence="10">
    <location>
        <begin position="54"/>
        <end position="76"/>
    </location>
</feature>
<comment type="subcellular location">
    <subcellularLocation>
        <location evidence="1 10">Cell membrane</location>
        <topology evidence="1 10">Multi-pass membrane protein</topology>
    </subcellularLocation>
</comment>
<dbReference type="SUPFAM" id="SSF57850">
    <property type="entry name" value="RING/U-box"/>
    <property type="match status" value="1"/>
</dbReference>
<dbReference type="InterPro" id="IPR001607">
    <property type="entry name" value="Znf_UBP"/>
</dbReference>
<keyword evidence="13" id="KW-1185">Reference proteome</keyword>
<comment type="function">
    <text evidence="10">Na(+)/H(+) antiporter that extrudes sodium in exchange for external protons.</text>
</comment>
<keyword evidence="3 10" id="KW-1003">Cell membrane</keyword>
<keyword evidence="2 10" id="KW-0813">Transport</keyword>
<dbReference type="EMBL" id="JAFBBZ010000001">
    <property type="protein sequence ID" value="MBM7508790.1"/>
    <property type="molecule type" value="Genomic_DNA"/>
</dbReference>
<dbReference type="Gene3D" id="3.30.40.10">
    <property type="entry name" value="Zinc/RING finger domain, C3HC4 (zinc finger)"/>
    <property type="match status" value="1"/>
</dbReference>
<evidence type="ECO:0000313" key="12">
    <source>
        <dbReference type="EMBL" id="MBM7508790.1"/>
    </source>
</evidence>
<feature type="transmembrane region" description="Helical" evidence="10">
    <location>
        <begin position="111"/>
        <end position="132"/>
    </location>
</feature>
<gene>
    <name evidence="12" type="ORF">JOE61_002604</name>
</gene>
<feature type="transmembrane region" description="Helical" evidence="10">
    <location>
        <begin position="297"/>
        <end position="322"/>
    </location>
</feature>
<evidence type="ECO:0000313" key="13">
    <source>
        <dbReference type="Proteomes" id="UP000732378"/>
    </source>
</evidence>
<dbReference type="RefSeq" id="WP_193668046.1">
    <property type="nucleotide sequence ID" value="NZ_JACDTV010000004.1"/>
</dbReference>
<dbReference type="InterPro" id="IPR004705">
    <property type="entry name" value="Cation/H_exchanger_CPA1_bac"/>
</dbReference>
<feature type="transmembrane region" description="Helical" evidence="10">
    <location>
        <begin position="267"/>
        <end position="285"/>
    </location>
</feature>
<evidence type="ECO:0000256" key="9">
    <source>
        <dbReference type="ARBA" id="ARBA00023201"/>
    </source>
</evidence>
<dbReference type="InterPro" id="IPR018422">
    <property type="entry name" value="Cation/H_exchanger_CPA1"/>
</dbReference>
<dbReference type="Pfam" id="PF00999">
    <property type="entry name" value="Na_H_Exchanger"/>
    <property type="match status" value="1"/>
</dbReference>